<evidence type="ECO:0000313" key="3">
    <source>
        <dbReference type="Proteomes" id="UP000031521"/>
    </source>
</evidence>
<keyword evidence="3" id="KW-1185">Reference proteome</keyword>
<protein>
    <submittedName>
        <fullName evidence="2">Uncharacterized protein</fullName>
    </submittedName>
</protein>
<name>A0A0B5E3A8_9RHOB</name>
<dbReference type="AlphaFoldDB" id="A0A0B5E3A8"/>
<gene>
    <name evidence="2" type="ORF">P73_2806</name>
</gene>
<dbReference type="HOGENOM" id="CLU_165561_0_0_5"/>
<feature type="region of interest" description="Disordered" evidence="1">
    <location>
        <begin position="79"/>
        <end position="102"/>
    </location>
</feature>
<dbReference type="STRING" id="1208324.P73_2806"/>
<organism evidence="2 3">
    <name type="scientific">Celeribacter indicus</name>
    <dbReference type="NCBI Taxonomy" id="1208324"/>
    <lineage>
        <taxon>Bacteria</taxon>
        <taxon>Pseudomonadati</taxon>
        <taxon>Pseudomonadota</taxon>
        <taxon>Alphaproteobacteria</taxon>
        <taxon>Rhodobacterales</taxon>
        <taxon>Roseobacteraceae</taxon>
        <taxon>Celeribacter</taxon>
    </lineage>
</organism>
<proteinExistence type="predicted"/>
<sequence length="102" mass="11452">MAMRSTNSTVTFKHPFFLSGYTDELPAGDYDVVVQEELLEGLSFAAYRRTATYLTVRGKGQRAGRVELRSTSERDLETALGLDRRFPTRDSETALSPSEDLK</sequence>
<dbReference type="RefSeq" id="WP_043870064.1">
    <property type="nucleotide sequence ID" value="NZ_CP004393.1"/>
</dbReference>
<dbReference type="OrthoDB" id="8378722at2"/>
<dbReference type="Proteomes" id="UP000031521">
    <property type="component" value="Chromosome"/>
</dbReference>
<feature type="compositionally biased region" description="Basic and acidic residues" evidence="1">
    <location>
        <begin position="79"/>
        <end position="92"/>
    </location>
</feature>
<accession>A0A0B5E3A8</accession>
<evidence type="ECO:0000256" key="1">
    <source>
        <dbReference type="SAM" id="MobiDB-lite"/>
    </source>
</evidence>
<reference evidence="2 3" key="1">
    <citation type="journal article" date="2014" name="Int. J. Syst. Evol. Microbiol.">
        <title>Celeribacter indicus sp. nov., a polycyclic aromatic hydrocarbon-degrading bacterium from deep-sea sediment and reclassification of Huaishuia halophila as Celeribacter halophilus comb. nov.</title>
        <authorList>
            <person name="Lai Q."/>
            <person name="Cao J."/>
            <person name="Yuan J."/>
            <person name="Li F."/>
            <person name="Shao Z."/>
        </authorList>
    </citation>
    <scope>NUCLEOTIDE SEQUENCE [LARGE SCALE GENOMIC DNA]</scope>
    <source>
        <strain evidence="2">P73</strain>
    </source>
</reference>
<dbReference type="KEGG" id="cid:P73_2806"/>
<evidence type="ECO:0000313" key="2">
    <source>
        <dbReference type="EMBL" id="AJE47521.1"/>
    </source>
</evidence>
<dbReference type="EMBL" id="CP004393">
    <property type="protein sequence ID" value="AJE47521.1"/>
    <property type="molecule type" value="Genomic_DNA"/>
</dbReference>